<sequence>MMTTQPQILSLFYTVLSLLVLVVLYQGVKKYKERRFVEEVLEHINAQSDKCVQDCSILYLACHNPAFKEMNGAVSEYPGQMAIVLEGPDWFVRNKKHCWRRHHVIAAEQLSQVPVHFSQTMQLYCRQTRKWLGPEETARYLREHRKLQAPNESAM</sequence>
<organism evidence="2 3">
    <name type="scientific">Xylanibacillus composti</name>
    <dbReference type="NCBI Taxonomy" id="1572762"/>
    <lineage>
        <taxon>Bacteria</taxon>
        <taxon>Bacillati</taxon>
        <taxon>Bacillota</taxon>
        <taxon>Bacilli</taxon>
        <taxon>Bacillales</taxon>
        <taxon>Paenibacillaceae</taxon>
        <taxon>Xylanibacillus</taxon>
    </lineage>
</organism>
<dbReference type="RefSeq" id="WP_213413180.1">
    <property type="nucleotide sequence ID" value="NZ_BOVK01000046.1"/>
</dbReference>
<protein>
    <submittedName>
        <fullName evidence="2">Uncharacterized protein</fullName>
    </submittedName>
</protein>
<evidence type="ECO:0000313" key="3">
    <source>
        <dbReference type="Proteomes" id="UP000677918"/>
    </source>
</evidence>
<keyword evidence="3" id="KW-1185">Reference proteome</keyword>
<keyword evidence="1" id="KW-0812">Transmembrane</keyword>
<reference evidence="2" key="1">
    <citation type="submission" date="2021-04" db="EMBL/GenBank/DDBJ databases">
        <title>Draft genome sequence of Xylanibacillus composti strain K13.</title>
        <authorList>
            <person name="Uke A."/>
            <person name="Chhe C."/>
            <person name="Baramee S."/>
            <person name="Kosugi A."/>
        </authorList>
    </citation>
    <scope>NUCLEOTIDE SEQUENCE</scope>
    <source>
        <strain evidence="2">K13</strain>
    </source>
</reference>
<evidence type="ECO:0000313" key="2">
    <source>
        <dbReference type="EMBL" id="GIQ70361.1"/>
    </source>
</evidence>
<accession>A0A8J4H612</accession>
<name>A0A8J4H612_9BACL</name>
<proteinExistence type="predicted"/>
<keyword evidence="1" id="KW-0472">Membrane</keyword>
<comment type="caution">
    <text evidence="2">The sequence shown here is derived from an EMBL/GenBank/DDBJ whole genome shotgun (WGS) entry which is preliminary data.</text>
</comment>
<keyword evidence="1" id="KW-1133">Transmembrane helix</keyword>
<feature type="transmembrane region" description="Helical" evidence="1">
    <location>
        <begin position="6"/>
        <end position="25"/>
    </location>
</feature>
<dbReference type="EMBL" id="BOVK01000046">
    <property type="protein sequence ID" value="GIQ70361.1"/>
    <property type="molecule type" value="Genomic_DNA"/>
</dbReference>
<evidence type="ECO:0000256" key="1">
    <source>
        <dbReference type="SAM" id="Phobius"/>
    </source>
</evidence>
<dbReference type="AlphaFoldDB" id="A0A8J4H612"/>
<gene>
    <name evidence="2" type="ORF">XYCOK13_31850</name>
</gene>
<dbReference type="Proteomes" id="UP000677918">
    <property type="component" value="Unassembled WGS sequence"/>
</dbReference>